<comment type="caution">
    <text evidence="1">The sequence shown here is derived from an EMBL/GenBank/DDBJ whole genome shotgun (WGS) entry which is preliminary data.</text>
</comment>
<name>A0A2U1KRI6_ARTAN</name>
<dbReference type="EMBL" id="PKPP01014701">
    <property type="protein sequence ID" value="PWA39368.1"/>
    <property type="molecule type" value="Genomic_DNA"/>
</dbReference>
<proteinExistence type="predicted"/>
<dbReference type="PANTHER" id="PTHR36344:SF1">
    <property type="entry name" value="RX N-TERMINAL DOMAIN-CONTAINING PROTEIN"/>
    <property type="match status" value="1"/>
</dbReference>
<evidence type="ECO:0000313" key="1">
    <source>
        <dbReference type="EMBL" id="PWA39368.1"/>
    </source>
</evidence>
<organism evidence="1 2">
    <name type="scientific">Artemisia annua</name>
    <name type="common">Sweet wormwood</name>
    <dbReference type="NCBI Taxonomy" id="35608"/>
    <lineage>
        <taxon>Eukaryota</taxon>
        <taxon>Viridiplantae</taxon>
        <taxon>Streptophyta</taxon>
        <taxon>Embryophyta</taxon>
        <taxon>Tracheophyta</taxon>
        <taxon>Spermatophyta</taxon>
        <taxon>Magnoliopsida</taxon>
        <taxon>eudicotyledons</taxon>
        <taxon>Gunneridae</taxon>
        <taxon>Pentapetalae</taxon>
        <taxon>asterids</taxon>
        <taxon>campanulids</taxon>
        <taxon>Asterales</taxon>
        <taxon>Asteraceae</taxon>
        <taxon>Asteroideae</taxon>
        <taxon>Anthemideae</taxon>
        <taxon>Artemisiinae</taxon>
        <taxon>Artemisia</taxon>
    </lineage>
</organism>
<reference evidence="1 2" key="1">
    <citation type="journal article" date="2018" name="Mol. Plant">
        <title>The genome of Artemisia annua provides insight into the evolution of Asteraceae family and artemisinin biosynthesis.</title>
        <authorList>
            <person name="Shen Q."/>
            <person name="Zhang L."/>
            <person name="Liao Z."/>
            <person name="Wang S."/>
            <person name="Yan T."/>
            <person name="Shi P."/>
            <person name="Liu M."/>
            <person name="Fu X."/>
            <person name="Pan Q."/>
            <person name="Wang Y."/>
            <person name="Lv Z."/>
            <person name="Lu X."/>
            <person name="Zhang F."/>
            <person name="Jiang W."/>
            <person name="Ma Y."/>
            <person name="Chen M."/>
            <person name="Hao X."/>
            <person name="Li L."/>
            <person name="Tang Y."/>
            <person name="Lv G."/>
            <person name="Zhou Y."/>
            <person name="Sun X."/>
            <person name="Brodelius P.E."/>
            <person name="Rose J.K.C."/>
            <person name="Tang K."/>
        </authorList>
    </citation>
    <scope>NUCLEOTIDE SEQUENCE [LARGE SCALE GENOMIC DNA]</scope>
    <source>
        <strain evidence="2">cv. Huhao1</strain>
        <tissue evidence="1">Leaf</tissue>
    </source>
</reference>
<accession>A0A2U1KRI6</accession>
<evidence type="ECO:0000313" key="2">
    <source>
        <dbReference type="Proteomes" id="UP000245207"/>
    </source>
</evidence>
<gene>
    <name evidence="1" type="ORF">CTI12_AA572540</name>
</gene>
<dbReference type="Proteomes" id="UP000245207">
    <property type="component" value="Unassembled WGS sequence"/>
</dbReference>
<sequence>MDQDPKGSILLGGTAQGKEKVTSGSGIINKIVNEIQHVENELRQRRRILTDFFWRRRFPANPAAVENRIRATDPRTRVLESRLIMLREEQEDLIVRAVTRRGHRGD</sequence>
<protein>
    <submittedName>
        <fullName evidence="1">Uncharacterized protein</fullName>
    </submittedName>
</protein>
<dbReference type="PANTHER" id="PTHR36344">
    <property type="entry name" value="RX N-TERMINAL DOMAIN-CONTAINING PROTEIN"/>
    <property type="match status" value="1"/>
</dbReference>
<keyword evidence="2" id="KW-1185">Reference proteome</keyword>
<dbReference type="AlphaFoldDB" id="A0A2U1KRI6"/>
<dbReference type="OrthoDB" id="989112at2759"/>